<evidence type="ECO:0000256" key="2">
    <source>
        <dbReference type="ARBA" id="ARBA00022676"/>
    </source>
</evidence>
<dbReference type="InterPro" id="IPR002213">
    <property type="entry name" value="UDP_glucos_trans"/>
</dbReference>
<dbReference type="EC" id="2.4.1.-" evidence="5"/>
<evidence type="ECO:0000256" key="1">
    <source>
        <dbReference type="ARBA" id="ARBA00009995"/>
    </source>
</evidence>
<dbReference type="InterPro" id="IPR035595">
    <property type="entry name" value="UDP_glycos_trans_CS"/>
</dbReference>
<evidence type="ECO:0000313" key="6">
    <source>
        <dbReference type="EMBL" id="KAK4477024.1"/>
    </source>
</evidence>
<organism evidence="6 7">
    <name type="scientific">Penstemon davidsonii</name>
    <dbReference type="NCBI Taxonomy" id="160366"/>
    <lineage>
        <taxon>Eukaryota</taxon>
        <taxon>Viridiplantae</taxon>
        <taxon>Streptophyta</taxon>
        <taxon>Embryophyta</taxon>
        <taxon>Tracheophyta</taxon>
        <taxon>Spermatophyta</taxon>
        <taxon>Magnoliopsida</taxon>
        <taxon>eudicotyledons</taxon>
        <taxon>Gunneridae</taxon>
        <taxon>Pentapetalae</taxon>
        <taxon>asterids</taxon>
        <taxon>lamiids</taxon>
        <taxon>Lamiales</taxon>
        <taxon>Plantaginaceae</taxon>
        <taxon>Cheloneae</taxon>
        <taxon>Penstemon</taxon>
    </lineage>
</organism>
<dbReference type="PANTHER" id="PTHR48047:SF45">
    <property type="entry name" value="SCOPOLETIN GLUCOSYLTRANSFERASE-LIKE"/>
    <property type="match status" value="1"/>
</dbReference>
<evidence type="ECO:0000313" key="7">
    <source>
        <dbReference type="Proteomes" id="UP001291926"/>
    </source>
</evidence>
<accession>A0ABR0CIZ8</accession>
<dbReference type="PANTHER" id="PTHR48047">
    <property type="entry name" value="GLYCOSYLTRANSFERASE"/>
    <property type="match status" value="1"/>
</dbReference>
<dbReference type="EMBL" id="JAYDYQ010002688">
    <property type="protein sequence ID" value="KAK4477024.1"/>
    <property type="molecule type" value="Genomic_DNA"/>
</dbReference>
<dbReference type="SUPFAM" id="SSF53756">
    <property type="entry name" value="UDP-Glycosyltransferase/glycogen phosphorylase"/>
    <property type="match status" value="1"/>
</dbReference>
<dbReference type="Gene3D" id="3.40.50.2000">
    <property type="entry name" value="Glycogen Phosphorylase B"/>
    <property type="match status" value="2"/>
</dbReference>
<comment type="caution">
    <text evidence="6">The sequence shown here is derived from an EMBL/GenBank/DDBJ whole genome shotgun (WGS) entry which is preliminary data.</text>
</comment>
<keyword evidence="7" id="KW-1185">Reference proteome</keyword>
<evidence type="ECO:0000256" key="5">
    <source>
        <dbReference type="RuleBase" id="RU362057"/>
    </source>
</evidence>
<keyword evidence="3 4" id="KW-0808">Transferase</keyword>
<dbReference type="Proteomes" id="UP001291926">
    <property type="component" value="Unassembled WGS sequence"/>
</dbReference>
<keyword evidence="2 4" id="KW-0328">Glycosyltransferase</keyword>
<reference evidence="6 7" key="1">
    <citation type="journal article" date="2023" name="bioRxiv">
        <title>Genome report: Whole genome sequence and annotation of Penstemon davidsonii.</title>
        <authorList>
            <person name="Ostevik K.L."/>
            <person name="Alabady M."/>
            <person name="Zhang M."/>
            <person name="Rausher M.D."/>
        </authorList>
    </citation>
    <scope>NUCLEOTIDE SEQUENCE [LARGE SCALE GENOMIC DNA]</scope>
    <source>
        <strain evidence="6">DNT005</strain>
        <tissue evidence="6">Whole leaf</tissue>
    </source>
</reference>
<sequence>MLPFSAASGHLIPALEMAKLFVSRGVKTTIITTPPFTHQIQQQAAGFHIQIQCIQIPPSLELSQTISMFQEPVEQLLKEFNPTCLIADMFFPWASDSAAKFNIPRLAFHGSCFFSVCASFNITRIFHNVSSDSEPFIIPNFPHRITFTRSQLSNNDKGIIETDFDNLVEQAVDSMSKSYGVIVNSFYDLEPEYADYYRKDMKKKAWHIGPLLLCNKQEDQNYDSHRGIDEHECLKWLDSNKANSVIYLSFGTIAQFTDSQLHEIAKGLEESGQEFIWVVKKTSTNDVNESWLPYKFEERTKNKGLIIRGWAPQRMILGHGAIGAFVTHCGWNSTLESLCAGVPMVTWPIFAEQFYNEKLIVEILRAGISVGNKIFSVVCDSVKSDAIVKALGSVMVGDDAMEMRSRVKVLKEKAMKAVEIGGSSYCDLTSLLEELSAHGSSSSK</sequence>
<proteinExistence type="inferred from homology"/>
<dbReference type="PROSITE" id="PS00375">
    <property type="entry name" value="UDPGT"/>
    <property type="match status" value="1"/>
</dbReference>
<dbReference type="CDD" id="cd03784">
    <property type="entry name" value="GT1_Gtf-like"/>
    <property type="match status" value="1"/>
</dbReference>
<name>A0ABR0CIZ8_9LAMI</name>
<evidence type="ECO:0000256" key="4">
    <source>
        <dbReference type="RuleBase" id="RU003718"/>
    </source>
</evidence>
<evidence type="ECO:0000256" key="3">
    <source>
        <dbReference type="ARBA" id="ARBA00022679"/>
    </source>
</evidence>
<comment type="similarity">
    <text evidence="1 4">Belongs to the UDP-glycosyltransferase family.</text>
</comment>
<gene>
    <name evidence="6" type="ORF">RD792_016226</name>
</gene>
<dbReference type="Pfam" id="PF00201">
    <property type="entry name" value="UDPGT"/>
    <property type="match status" value="1"/>
</dbReference>
<protein>
    <recommendedName>
        <fullName evidence="5">Glycosyltransferase</fullName>
        <ecNumber evidence="5">2.4.1.-</ecNumber>
    </recommendedName>
</protein>